<dbReference type="Proteomes" id="UP000321419">
    <property type="component" value="Unassembled WGS sequence"/>
</dbReference>
<name>A0A510XZE7_9GAMM</name>
<evidence type="ECO:0000313" key="2">
    <source>
        <dbReference type="EMBL" id="GEK56329.1"/>
    </source>
</evidence>
<keyword evidence="1" id="KW-0812">Transmembrane</keyword>
<reference evidence="2 3" key="1">
    <citation type="submission" date="2019-07" db="EMBL/GenBank/DDBJ databases">
        <title>Whole genome shotgun sequence of Pseudoalteromonas espejiana NBRC 102222.</title>
        <authorList>
            <person name="Hosoyama A."/>
            <person name="Uohara A."/>
            <person name="Ohji S."/>
            <person name="Ichikawa N."/>
        </authorList>
    </citation>
    <scope>NUCLEOTIDE SEQUENCE [LARGE SCALE GENOMIC DNA]</scope>
    <source>
        <strain evidence="2 3">NBRC 102222</strain>
    </source>
</reference>
<keyword evidence="1" id="KW-0472">Membrane</keyword>
<feature type="transmembrane region" description="Helical" evidence="1">
    <location>
        <begin position="33"/>
        <end position="52"/>
    </location>
</feature>
<evidence type="ECO:0000256" key="1">
    <source>
        <dbReference type="SAM" id="Phobius"/>
    </source>
</evidence>
<accession>A0A510XZE7</accession>
<evidence type="ECO:0000313" key="3">
    <source>
        <dbReference type="Proteomes" id="UP000321419"/>
    </source>
</evidence>
<dbReference type="AlphaFoldDB" id="A0A510XZE7"/>
<keyword evidence="1" id="KW-1133">Transmembrane helix</keyword>
<keyword evidence="3" id="KW-1185">Reference proteome</keyword>
<sequence length="146" mass="16915">MDAINKKIAIVVTLIGLILCALALSGVLTDHIWFKAVLGVWFFVFCSCCYRLTPMFKQRNTLDNFIQRDPQHLMLFSLAGFFDKKFGPQWLVIGSIEHIESKDDELIIHSNNERQFSVSLPAQKNDIETYMKRILSEQEKQTIRFS</sequence>
<organism evidence="2 3">
    <name type="scientific">Pseudoalteromonas espejiana</name>
    <dbReference type="NCBI Taxonomy" id="28107"/>
    <lineage>
        <taxon>Bacteria</taxon>
        <taxon>Pseudomonadati</taxon>
        <taxon>Pseudomonadota</taxon>
        <taxon>Gammaproteobacteria</taxon>
        <taxon>Alteromonadales</taxon>
        <taxon>Pseudoalteromonadaceae</taxon>
        <taxon>Pseudoalteromonas</taxon>
    </lineage>
</organism>
<proteinExistence type="predicted"/>
<protein>
    <submittedName>
        <fullName evidence="2">Uncharacterized protein</fullName>
    </submittedName>
</protein>
<comment type="caution">
    <text evidence="2">The sequence shown here is derived from an EMBL/GenBank/DDBJ whole genome shotgun (WGS) entry which is preliminary data.</text>
</comment>
<gene>
    <name evidence="2" type="ORF">PES01_31740</name>
</gene>
<dbReference type="OrthoDB" id="6305097at2"/>
<dbReference type="EMBL" id="BJUM01000037">
    <property type="protein sequence ID" value="GEK56329.1"/>
    <property type="molecule type" value="Genomic_DNA"/>
</dbReference>
<dbReference type="RefSeq" id="WP_089348104.1">
    <property type="nucleotide sequence ID" value="NZ_BJUM01000037.1"/>
</dbReference>